<dbReference type="PROSITE" id="PS50110">
    <property type="entry name" value="RESPONSE_REGULATORY"/>
    <property type="match status" value="1"/>
</dbReference>
<dbReference type="InterPro" id="IPR011006">
    <property type="entry name" value="CheY-like_superfamily"/>
</dbReference>
<dbReference type="SUPFAM" id="SSF52172">
    <property type="entry name" value="CheY-like"/>
    <property type="match status" value="1"/>
</dbReference>
<evidence type="ECO:0000256" key="3">
    <source>
        <dbReference type="PROSITE-ProRule" id="PRU00169"/>
    </source>
</evidence>
<dbReference type="InterPro" id="IPR001789">
    <property type="entry name" value="Sig_transdc_resp-reg_receiver"/>
</dbReference>
<dbReference type="Pfam" id="PF00072">
    <property type="entry name" value="Response_reg"/>
    <property type="match status" value="1"/>
</dbReference>
<dbReference type="Gene3D" id="3.40.50.300">
    <property type="entry name" value="P-loop containing nucleotide triphosphate hydrolases"/>
    <property type="match status" value="1"/>
</dbReference>
<evidence type="ECO:0000313" key="6">
    <source>
        <dbReference type="Proteomes" id="UP000285961"/>
    </source>
</evidence>
<accession>A0A419EVR9</accession>
<comment type="caution">
    <text evidence="5">The sequence shown here is derived from an EMBL/GenBank/DDBJ whole genome shotgun (WGS) entry which is preliminary data.</text>
</comment>
<protein>
    <submittedName>
        <fullName evidence="5">Response regulator</fullName>
    </submittedName>
</protein>
<dbReference type="InterPro" id="IPR027417">
    <property type="entry name" value="P-loop_NTPase"/>
</dbReference>
<proteinExistence type="predicted"/>
<dbReference type="SMART" id="SM00448">
    <property type="entry name" value="REC"/>
    <property type="match status" value="1"/>
</dbReference>
<reference evidence="5 6" key="1">
    <citation type="journal article" date="2017" name="ISME J.">
        <title>Energy and carbon metabolisms in a deep terrestrial subsurface fluid microbial community.</title>
        <authorList>
            <person name="Momper L."/>
            <person name="Jungbluth S.P."/>
            <person name="Lee M.D."/>
            <person name="Amend J.P."/>
        </authorList>
    </citation>
    <scope>NUCLEOTIDE SEQUENCE [LARGE SCALE GENOMIC DNA]</scope>
    <source>
        <strain evidence="5">SURF_17</strain>
    </source>
</reference>
<dbReference type="PANTHER" id="PTHR44591:SF14">
    <property type="entry name" value="PROTEIN PILG"/>
    <property type="match status" value="1"/>
</dbReference>
<dbReference type="PANTHER" id="PTHR44591">
    <property type="entry name" value="STRESS RESPONSE REGULATOR PROTEIN 1"/>
    <property type="match status" value="1"/>
</dbReference>
<dbReference type="AlphaFoldDB" id="A0A419EVR9"/>
<gene>
    <name evidence="5" type="ORF">C4532_12920</name>
</gene>
<keyword evidence="2" id="KW-0902">Two-component regulatory system</keyword>
<dbReference type="InterPro" id="IPR050595">
    <property type="entry name" value="Bact_response_regulator"/>
</dbReference>
<sequence length="412" mass="46766">MSVITIFSASYCKADEVAEKVAQKLGYRCIGEEAPERASREFNVSRDKLERAMHGTTSMLDKLIHEKDIDRHVAYLRVAIGELVKADNVVYHGFAGHLLPKTIPHILRVCLVAKREYRVSLAAEGGAVSKKAALRAIRKDDEERKRWTQLLFDVGPWDKSLYDIKIPMHATTVEDAVELICENVQKEAVKTTERSKKAMEDFVFAARVHVELVERGHDVDVLSEDGHVTVLLKKYTVRLDHLKDELTRIVSAMPGVKGMEVRPGPKFKRPSIYPGVEFEMPSKILLVDDEKEFVQTLSERLEMRDLSTAVVYDGEQALSYLKSEEPEVMILDLRMPGIDGVEVLRRVKKEHPGVEVIILTGHGTEKDEQLTRELGAFAYLEKPVEIDKLAKTVKEAYEKIHREKAEKQRGND</sequence>
<evidence type="ECO:0000256" key="2">
    <source>
        <dbReference type="ARBA" id="ARBA00023012"/>
    </source>
</evidence>
<organism evidence="5 6">
    <name type="scientific">Candidatus Abyssobacteria bacterium SURF_17</name>
    <dbReference type="NCBI Taxonomy" id="2093361"/>
    <lineage>
        <taxon>Bacteria</taxon>
        <taxon>Pseudomonadati</taxon>
        <taxon>Candidatus Hydrogenedentota</taxon>
        <taxon>Candidatus Abyssobacteria</taxon>
    </lineage>
</organism>
<feature type="domain" description="Response regulatory" evidence="4">
    <location>
        <begin position="283"/>
        <end position="397"/>
    </location>
</feature>
<dbReference type="Proteomes" id="UP000285961">
    <property type="component" value="Unassembled WGS sequence"/>
</dbReference>
<feature type="modified residue" description="4-aspartylphosphate" evidence="3">
    <location>
        <position position="332"/>
    </location>
</feature>
<evidence type="ECO:0000256" key="1">
    <source>
        <dbReference type="ARBA" id="ARBA00022553"/>
    </source>
</evidence>
<dbReference type="GO" id="GO:0000160">
    <property type="term" value="P:phosphorelay signal transduction system"/>
    <property type="evidence" value="ECO:0007669"/>
    <property type="project" value="UniProtKB-KW"/>
</dbReference>
<evidence type="ECO:0000313" key="5">
    <source>
        <dbReference type="EMBL" id="RJP68541.1"/>
    </source>
</evidence>
<dbReference type="Gene3D" id="3.40.50.2300">
    <property type="match status" value="1"/>
</dbReference>
<dbReference type="EMBL" id="QZKI01000091">
    <property type="protein sequence ID" value="RJP68541.1"/>
    <property type="molecule type" value="Genomic_DNA"/>
</dbReference>
<evidence type="ECO:0000259" key="4">
    <source>
        <dbReference type="PROSITE" id="PS50110"/>
    </source>
</evidence>
<name>A0A419EVR9_9BACT</name>
<dbReference type="Pfam" id="PF13189">
    <property type="entry name" value="Cytidylate_kin2"/>
    <property type="match status" value="1"/>
</dbReference>
<keyword evidence="1 3" id="KW-0597">Phosphoprotein</keyword>